<proteinExistence type="predicted"/>
<dbReference type="Pfam" id="PF00535">
    <property type="entry name" value="Glycos_transf_2"/>
    <property type="match status" value="1"/>
</dbReference>
<dbReference type="Gene3D" id="3.90.550.10">
    <property type="entry name" value="Spore Coat Polysaccharide Biosynthesis Protein SpsA, Chain A"/>
    <property type="match status" value="1"/>
</dbReference>
<dbReference type="PANTHER" id="PTHR43179:SF7">
    <property type="entry name" value="RHAMNOSYLTRANSFERASE WBBL"/>
    <property type="match status" value="1"/>
</dbReference>
<accession>T1B4L6</accession>
<keyword evidence="2" id="KW-0808">Transferase</keyword>
<dbReference type="PANTHER" id="PTHR43179">
    <property type="entry name" value="RHAMNOSYLTRANSFERASE WBBL"/>
    <property type="match status" value="1"/>
</dbReference>
<dbReference type="GO" id="GO:0016740">
    <property type="term" value="F:transferase activity"/>
    <property type="evidence" value="ECO:0007669"/>
    <property type="project" value="UniProtKB-KW"/>
</dbReference>
<reference evidence="2" key="1">
    <citation type="submission" date="2013-08" db="EMBL/GenBank/DDBJ databases">
        <authorList>
            <person name="Mendez C."/>
            <person name="Richter M."/>
            <person name="Ferrer M."/>
            <person name="Sanchez J."/>
        </authorList>
    </citation>
    <scope>NUCLEOTIDE SEQUENCE</scope>
</reference>
<evidence type="ECO:0000313" key="2">
    <source>
        <dbReference type="EMBL" id="EQD49115.1"/>
    </source>
</evidence>
<name>T1B4L6_9ZZZZ</name>
<dbReference type="InterPro" id="IPR001173">
    <property type="entry name" value="Glyco_trans_2-like"/>
</dbReference>
<gene>
    <name evidence="2" type="ORF">B1A_13813</name>
</gene>
<evidence type="ECO:0000259" key="1">
    <source>
        <dbReference type="Pfam" id="PF00535"/>
    </source>
</evidence>
<dbReference type="EMBL" id="AUZX01010129">
    <property type="protein sequence ID" value="EQD49115.1"/>
    <property type="molecule type" value="Genomic_DNA"/>
</dbReference>
<sequence length="284" mass="31343">AHSLAKDLSDRDTLLASLREDASRQSAHNERLAGELAGARRLLDQIVRSRSWALTRPLRVLGRLLRGDHAALSRGLYAWRARRRSGASARVLANGQTPQAKVDNAQAVGAVVDEAVLPEVASSVVPIDHAFEGWGFPEYHQPLVSIIVPAYGKLDITATCLRSIAAHPPRVPFEVIVVEDASGDADIDQLASVSGLRYEKNPENLGFVRSCNRAAGLARGEYVYFLNNDTEVTEGWLDALLDVFRRYPRLRPGGIETGLSGWTLAGSRRHHVERRQRLELRPPR</sequence>
<dbReference type="InterPro" id="IPR029044">
    <property type="entry name" value="Nucleotide-diphossugar_trans"/>
</dbReference>
<dbReference type="AlphaFoldDB" id="T1B4L6"/>
<protein>
    <submittedName>
        <fullName evidence="2">Glycosyl transferase, family 2 domain protein</fullName>
        <ecNumber evidence="2">2.-.-.-</ecNumber>
    </submittedName>
</protein>
<comment type="caution">
    <text evidence="2">The sequence shown here is derived from an EMBL/GenBank/DDBJ whole genome shotgun (WGS) entry which is preliminary data.</text>
</comment>
<reference evidence="2" key="2">
    <citation type="journal article" date="2014" name="ISME J.">
        <title>Microbial stratification in low pH oxic and suboxic macroscopic growths along an acid mine drainage.</title>
        <authorList>
            <person name="Mendez-Garcia C."/>
            <person name="Mesa V."/>
            <person name="Sprenger R.R."/>
            <person name="Richter M."/>
            <person name="Diez M.S."/>
            <person name="Solano J."/>
            <person name="Bargiela R."/>
            <person name="Golyshina O.V."/>
            <person name="Manteca A."/>
            <person name="Ramos J.L."/>
            <person name="Gallego J.R."/>
            <person name="Llorente I."/>
            <person name="Martins Dos Santos V.A."/>
            <person name="Jensen O.N."/>
            <person name="Pelaez A.I."/>
            <person name="Sanchez J."/>
            <person name="Ferrer M."/>
        </authorList>
    </citation>
    <scope>NUCLEOTIDE SEQUENCE</scope>
</reference>
<dbReference type="SUPFAM" id="SSF53448">
    <property type="entry name" value="Nucleotide-diphospho-sugar transferases"/>
    <property type="match status" value="1"/>
</dbReference>
<organism evidence="2">
    <name type="scientific">mine drainage metagenome</name>
    <dbReference type="NCBI Taxonomy" id="410659"/>
    <lineage>
        <taxon>unclassified sequences</taxon>
        <taxon>metagenomes</taxon>
        <taxon>ecological metagenomes</taxon>
    </lineage>
</organism>
<dbReference type="EC" id="2.-.-.-" evidence="2"/>
<feature type="non-terminal residue" evidence="2">
    <location>
        <position position="1"/>
    </location>
</feature>
<feature type="domain" description="Glycosyltransferase 2-like" evidence="1">
    <location>
        <begin position="145"/>
        <end position="248"/>
    </location>
</feature>